<evidence type="ECO:0000313" key="3">
    <source>
        <dbReference type="Proteomes" id="UP001341281"/>
    </source>
</evidence>
<evidence type="ECO:0000256" key="1">
    <source>
        <dbReference type="SAM" id="MobiDB-lite"/>
    </source>
</evidence>
<organism evidence="2 3">
    <name type="scientific">Paspalum notatum var. saurae</name>
    <dbReference type="NCBI Taxonomy" id="547442"/>
    <lineage>
        <taxon>Eukaryota</taxon>
        <taxon>Viridiplantae</taxon>
        <taxon>Streptophyta</taxon>
        <taxon>Embryophyta</taxon>
        <taxon>Tracheophyta</taxon>
        <taxon>Spermatophyta</taxon>
        <taxon>Magnoliopsida</taxon>
        <taxon>Liliopsida</taxon>
        <taxon>Poales</taxon>
        <taxon>Poaceae</taxon>
        <taxon>PACMAD clade</taxon>
        <taxon>Panicoideae</taxon>
        <taxon>Andropogonodae</taxon>
        <taxon>Paspaleae</taxon>
        <taxon>Paspalinae</taxon>
        <taxon>Paspalum</taxon>
    </lineage>
</organism>
<accession>A0AAQ3UAY9</accession>
<gene>
    <name evidence="2" type="ORF">U9M48_034692</name>
</gene>
<dbReference type="EMBL" id="CP144752">
    <property type="protein sequence ID" value="WVZ88144.1"/>
    <property type="molecule type" value="Genomic_DNA"/>
</dbReference>
<feature type="region of interest" description="Disordered" evidence="1">
    <location>
        <begin position="107"/>
        <end position="130"/>
    </location>
</feature>
<name>A0AAQ3UAY9_PASNO</name>
<protein>
    <submittedName>
        <fullName evidence="2">Uncharacterized protein</fullName>
    </submittedName>
</protein>
<dbReference type="Proteomes" id="UP001341281">
    <property type="component" value="Chromosome 08"/>
</dbReference>
<proteinExistence type="predicted"/>
<sequence>MPDANPVDLCTRKNLCCEPATPAGRNAIPRMTPSHVRRSQTGFSPRGALWYEWGCGGDDDAPRRFMAAMAVIVADNHKKVVHSFHQDLSTPTPSQATRATISFELAGVVGDSSGQRPGPAPRRRSSRTRR</sequence>
<keyword evidence="3" id="KW-1185">Reference proteome</keyword>
<feature type="compositionally biased region" description="Basic residues" evidence="1">
    <location>
        <begin position="121"/>
        <end position="130"/>
    </location>
</feature>
<evidence type="ECO:0000313" key="2">
    <source>
        <dbReference type="EMBL" id="WVZ88144.1"/>
    </source>
</evidence>
<reference evidence="2 3" key="1">
    <citation type="submission" date="2024-02" db="EMBL/GenBank/DDBJ databases">
        <title>High-quality chromosome-scale genome assembly of Pensacola bahiagrass (Paspalum notatum Flugge var. saurae).</title>
        <authorList>
            <person name="Vega J.M."/>
            <person name="Podio M."/>
            <person name="Orjuela J."/>
            <person name="Siena L.A."/>
            <person name="Pessino S.C."/>
            <person name="Combes M.C."/>
            <person name="Mariac C."/>
            <person name="Albertini E."/>
            <person name="Pupilli F."/>
            <person name="Ortiz J.P.A."/>
            <person name="Leblanc O."/>
        </authorList>
    </citation>
    <scope>NUCLEOTIDE SEQUENCE [LARGE SCALE GENOMIC DNA]</scope>
    <source>
        <strain evidence="2">R1</strain>
        <tissue evidence="2">Leaf</tissue>
    </source>
</reference>
<dbReference type="AlphaFoldDB" id="A0AAQ3UAY9"/>